<evidence type="ECO:0000313" key="4">
    <source>
        <dbReference type="EMBL" id="KAL0070037.1"/>
    </source>
</evidence>
<keyword evidence="2" id="KW-1133">Transmembrane helix</keyword>
<accession>A0ABR3A7T6</accession>
<dbReference type="EMBL" id="JBBXMP010000009">
    <property type="protein sequence ID" value="KAL0070037.1"/>
    <property type="molecule type" value="Genomic_DNA"/>
</dbReference>
<evidence type="ECO:0000313" key="5">
    <source>
        <dbReference type="Proteomes" id="UP001437256"/>
    </source>
</evidence>
<keyword evidence="5" id="KW-1185">Reference proteome</keyword>
<evidence type="ECO:0000256" key="2">
    <source>
        <dbReference type="SAM" id="Phobius"/>
    </source>
</evidence>
<evidence type="ECO:0000259" key="3">
    <source>
        <dbReference type="Pfam" id="PF20153"/>
    </source>
</evidence>
<feature type="compositionally biased region" description="Polar residues" evidence="1">
    <location>
        <begin position="820"/>
        <end position="829"/>
    </location>
</feature>
<gene>
    <name evidence="4" type="ORF">AAF712_002934</name>
</gene>
<dbReference type="Proteomes" id="UP001437256">
    <property type="component" value="Unassembled WGS sequence"/>
</dbReference>
<dbReference type="InterPro" id="IPR045338">
    <property type="entry name" value="DUF6535"/>
</dbReference>
<keyword evidence="2" id="KW-0812">Transmembrane</keyword>
<feature type="transmembrane region" description="Helical" evidence="2">
    <location>
        <begin position="209"/>
        <end position="231"/>
    </location>
</feature>
<evidence type="ECO:0000256" key="1">
    <source>
        <dbReference type="SAM" id="MobiDB-lite"/>
    </source>
</evidence>
<dbReference type="Pfam" id="PF20153">
    <property type="entry name" value="DUF6535"/>
    <property type="match status" value="1"/>
</dbReference>
<feature type="transmembrane region" description="Helical" evidence="2">
    <location>
        <begin position="175"/>
        <end position="197"/>
    </location>
</feature>
<feature type="region of interest" description="Disordered" evidence="1">
    <location>
        <begin position="820"/>
        <end position="843"/>
    </location>
</feature>
<name>A0ABR3A7T6_9AGAR</name>
<feature type="transmembrane region" description="Helical" evidence="2">
    <location>
        <begin position="124"/>
        <end position="142"/>
    </location>
</feature>
<proteinExistence type="predicted"/>
<feature type="domain" description="DUF6535" evidence="3">
    <location>
        <begin position="34"/>
        <end position="203"/>
    </location>
</feature>
<protein>
    <recommendedName>
        <fullName evidence="3">DUF6535 domain-containing protein</fullName>
    </recommendedName>
</protein>
<feature type="transmembrane region" description="Helical" evidence="2">
    <location>
        <begin position="58"/>
        <end position="75"/>
    </location>
</feature>
<feature type="region of interest" description="Disordered" evidence="1">
    <location>
        <begin position="1"/>
        <end position="32"/>
    </location>
</feature>
<organism evidence="4 5">
    <name type="scientific">Marasmius tenuissimus</name>
    <dbReference type="NCBI Taxonomy" id="585030"/>
    <lineage>
        <taxon>Eukaryota</taxon>
        <taxon>Fungi</taxon>
        <taxon>Dikarya</taxon>
        <taxon>Basidiomycota</taxon>
        <taxon>Agaricomycotina</taxon>
        <taxon>Agaricomycetes</taxon>
        <taxon>Agaricomycetidae</taxon>
        <taxon>Agaricales</taxon>
        <taxon>Marasmiineae</taxon>
        <taxon>Marasmiaceae</taxon>
        <taxon>Marasmius</taxon>
    </lineage>
</organism>
<comment type="caution">
    <text evidence="4">The sequence shown here is derived from an EMBL/GenBank/DDBJ whole genome shotgun (WGS) entry which is preliminary data.</text>
</comment>
<sequence>MGPEEVSRPNKNDSKAKKNELPPSHEKPTMEKSWEVVTKEVTAHDEALFAGWKDDIDTLLVFAGLFSAVVTAFTVESYRWLEEDPADTTVTLLRQIAHQITQNGTSVTLKEFEVSPSALQINTLWFLSLIIALVDALFGLLCKQWLREHRRPTHTRTPEEALALRWLRHESLEQWQVLTILASLPILLELALFLFLAGLLELLRVRHPIPFAIASAIVASAVLLYLGTTIIPSVDVIRQAFQVSPDLRRMHTDHVSYSPVRFIAALPPMEHMCPYKSPQAWVVLQGFKSISRLPGFIRTLYYLHGAKFIPSHWSNHGRGSKWAFNEIMSSLSDWDSVDLEILRRVKIDGSLPQLYDLYALRWLVAGLRDNPIMVPHLLKILEPMDPHVVMAGVLDQWFFLPEREWTSQDVRDAIRLPGHLEARSRLADYRKYFMATQRKTPLFNQLLHCTHLLIKAAELDKEDVEKLPELLRDLWDRSIQGEFQGIGFPVPLRLLDNPAVGELGPGLLGLFNKIADSRTTKEHYWVTLAHDLARHIISSSPDYALKDDATLDTSSKLVESKSGVELLRRMHNVLVEENSFEDAARKDVRYWVEAMEIVRRVHGLPEGHFKAIPGFFPLPLSKLEKALNSLSPGDPDSDLAYWLSFKKNWRNANFFEKEDLVRILSNCVNNYPQSNPQSLAPPSNRSIDCPLLTLPTGLKLLAFVNNELAADKTTHDWMEERDLGLAWDKVRRRVAQPRGRLPRSFRPIRHNDRYHDPEQYRYPANRELDNISDFSIATSVTEIVVSDDDSISSGRSGASLSSHETVPSVYLGRERASQASIRSAMTGNSIPEAPALSDARGEEDAYPVELPRIVISGPGSGGLGANDNV</sequence>
<keyword evidence="2" id="KW-0472">Membrane</keyword>
<reference evidence="4 5" key="1">
    <citation type="submission" date="2024-05" db="EMBL/GenBank/DDBJ databases">
        <title>A draft genome resource for the thread blight pathogen Marasmius tenuissimus strain MS-2.</title>
        <authorList>
            <person name="Yulfo-Soto G.E."/>
            <person name="Baruah I.K."/>
            <person name="Amoako-Attah I."/>
            <person name="Bukari Y."/>
            <person name="Meinhardt L.W."/>
            <person name="Bailey B.A."/>
            <person name="Cohen S.P."/>
        </authorList>
    </citation>
    <scope>NUCLEOTIDE SEQUENCE [LARGE SCALE GENOMIC DNA]</scope>
    <source>
        <strain evidence="4 5">MS-2</strain>
    </source>
</reference>